<dbReference type="Proteomes" id="UP000186513">
    <property type="component" value="Unassembled WGS sequence"/>
</dbReference>
<keyword evidence="3" id="KW-1185">Reference proteome</keyword>
<sequence>MQASCSIENGQARIVLAGDFTFEGHQAFKQATQQVLASEDVSLLSVDFDAVDYMDSAALGMLLLLKERFGERPIQLLKSRGTVRAVLDVANFGRLFQLD</sequence>
<dbReference type="PROSITE" id="PS50801">
    <property type="entry name" value="STAS"/>
    <property type="match status" value="1"/>
</dbReference>
<name>A0A1K2H404_9NEIS</name>
<feature type="domain" description="STAS" evidence="1">
    <location>
        <begin position="1"/>
        <end position="99"/>
    </location>
</feature>
<evidence type="ECO:0000313" key="2">
    <source>
        <dbReference type="EMBL" id="SFZ70060.1"/>
    </source>
</evidence>
<evidence type="ECO:0000259" key="1">
    <source>
        <dbReference type="PROSITE" id="PS50801"/>
    </source>
</evidence>
<dbReference type="Pfam" id="PF13466">
    <property type="entry name" value="STAS_2"/>
    <property type="match status" value="1"/>
</dbReference>
<dbReference type="SUPFAM" id="SSF52091">
    <property type="entry name" value="SpoIIaa-like"/>
    <property type="match status" value="1"/>
</dbReference>
<dbReference type="AlphaFoldDB" id="A0A1K2H404"/>
<dbReference type="CDD" id="cd07043">
    <property type="entry name" value="STAS_anti-anti-sigma_factors"/>
    <property type="match status" value="1"/>
</dbReference>
<reference evidence="2 3" key="1">
    <citation type="submission" date="2016-11" db="EMBL/GenBank/DDBJ databases">
        <authorList>
            <person name="Jaros S."/>
            <person name="Januszkiewicz K."/>
            <person name="Wedrychowicz H."/>
        </authorList>
    </citation>
    <scope>NUCLEOTIDE SEQUENCE [LARGE SCALE GENOMIC DNA]</scope>
    <source>
        <strain evidence="2 3">DSM 18899</strain>
    </source>
</reference>
<gene>
    <name evidence="2" type="ORF">SAMN02745887_00027</name>
</gene>
<evidence type="ECO:0000313" key="3">
    <source>
        <dbReference type="Proteomes" id="UP000186513"/>
    </source>
</evidence>
<dbReference type="STRING" id="1121279.SAMN02745887_00027"/>
<dbReference type="Gene3D" id="3.30.750.24">
    <property type="entry name" value="STAS domain"/>
    <property type="match status" value="1"/>
</dbReference>
<protein>
    <submittedName>
        <fullName evidence="2">Anti-anti-sigma factor</fullName>
    </submittedName>
</protein>
<proteinExistence type="predicted"/>
<dbReference type="InterPro" id="IPR036513">
    <property type="entry name" value="STAS_dom_sf"/>
</dbReference>
<organism evidence="2 3">
    <name type="scientific">Chitinimonas taiwanensis DSM 18899</name>
    <dbReference type="NCBI Taxonomy" id="1121279"/>
    <lineage>
        <taxon>Bacteria</taxon>
        <taxon>Pseudomonadati</taxon>
        <taxon>Pseudomonadota</taxon>
        <taxon>Betaproteobacteria</taxon>
        <taxon>Neisseriales</taxon>
        <taxon>Chitinibacteraceae</taxon>
        <taxon>Chitinimonas</taxon>
    </lineage>
</organism>
<dbReference type="InterPro" id="IPR002645">
    <property type="entry name" value="STAS_dom"/>
</dbReference>
<dbReference type="InterPro" id="IPR058548">
    <property type="entry name" value="MlaB-like_STAS"/>
</dbReference>
<dbReference type="EMBL" id="FPKR01000001">
    <property type="protein sequence ID" value="SFZ70060.1"/>
    <property type="molecule type" value="Genomic_DNA"/>
</dbReference>
<accession>A0A1K2H404</accession>